<dbReference type="VEuPathDB" id="FungiDB:CPSG_04436"/>
<proteinExistence type="predicted"/>
<keyword evidence="2" id="KW-1185">Reference proteome</keyword>
<dbReference type="HOGENOM" id="CLU_2015063_0_0_1"/>
<name>E9D497_COCPS</name>
<accession>E9D497</accession>
<evidence type="ECO:0000313" key="1">
    <source>
        <dbReference type="EMBL" id="EFW18890.1"/>
    </source>
</evidence>
<dbReference type="AlphaFoldDB" id="E9D497"/>
<dbReference type="EMBL" id="GL636491">
    <property type="protein sequence ID" value="EFW18890.1"/>
    <property type="molecule type" value="Genomic_DNA"/>
</dbReference>
<protein>
    <submittedName>
        <fullName evidence="1">Predicted protein</fullName>
    </submittedName>
</protein>
<gene>
    <name evidence="1" type="ORF">CPSG_04436</name>
</gene>
<sequence>MANAAGKAEPQSLLAFKASSRTLLETREQGFESKEARFGWPSCACSPLLRERSAVKYMQLRRSLPQLLDHGLMEWKRRRCTYRLKAGSYFGSAQWGLNRSDTWCSIWSRSPSWRGINMGQLCG</sequence>
<reference evidence="2" key="2">
    <citation type="submission" date="2010-03" db="EMBL/GenBank/DDBJ databases">
        <title>The genome sequence of Coccidioides posadasii strain Silveira.</title>
        <authorList>
            <consortium name="The Broad Institute Genome Sequencing Center for Infectious Disease"/>
            <person name="Neafsey D."/>
            <person name="Orbach M."/>
            <person name="Henn M.R."/>
            <person name="Cole G.T."/>
            <person name="Galgiani J."/>
            <person name="Gardner M.J."/>
            <person name="Kirkland T.N."/>
            <person name="Taylor J.W."/>
            <person name="Young S.K."/>
            <person name="Zeng Q."/>
            <person name="Koehrsen M."/>
            <person name="Alvarado L."/>
            <person name="Berlin A."/>
            <person name="Borenstein D."/>
            <person name="Chapman S.B."/>
            <person name="Chen Z."/>
            <person name="Engels R."/>
            <person name="Freedman E."/>
            <person name="Gellesch M."/>
            <person name="Goldberg J."/>
            <person name="Griggs A."/>
            <person name="Gujja S."/>
            <person name="Heilman E."/>
            <person name="Heiman D."/>
            <person name="Howarth C."/>
            <person name="Jen D."/>
            <person name="Larson L."/>
            <person name="Mehta T."/>
            <person name="Neiman D."/>
            <person name="Park D."/>
            <person name="Pearson M."/>
            <person name="Richards J."/>
            <person name="Roberts A."/>
            <person name="Saif S."/>
            <person name="Shea T."/>
            <person name="Shenoy N."/>
            <person name="Sisk P."/>
            <person name="Stolte C."/>
            <person name="Sykes S."/>
            <person name="Walk T."/>
            <person name="White J."/>
            <person name="Yandava C."/>
            <person name="Haas B."/>
            <person name="Nusbaum C."/>
            <person name="Birren B."/>
        </authorList>
    </citation>
    <scope>NUCLEOTIDE SEQUENCE [LARGE SCALE GENOMIC DNA]</scope>
    <source>
        <strain evidence="2">RMSCC 757 / Silveira</strain>
    </source>
</reference>
<reference evidence="2" key="1">
    <citation type="journal article" date="2010" name="Genome Res.">
        <title>Population genomic sequencing of Coccidioides fungi reveals recent hybridization and transposon control.</title>
        <authorList>
            <person name="Neafsey D.E."/>
            <person name="Barker B.M."/>
            <person name="Sharpton T.J."/>
            <person name="Stajich J.E."/>
            <person name="Park D.J."/>
            <person name="Whiston E."/>
            <person name="Hung C.-Y."/>
            <person name="McMahan C."/>
            <person name="White J."/>
            <person name="Sykes S."/>
            <person name="Heiman D."/>
            <person name="Young S."/>
            <person name="Zeng Q."/>
            <person name="Abouelleil A."/>
            <person name="Aftuck L."/>
            <person name="Bessette D."/>
            <person name="Brown A."/>
            <person name="FitzGerald M."/>
            <person name="Lui A."/>
            <person name="Macdonald J.P."/>
            <person name="Priest M."/>
            <person name="Orbach M.J."/>
            <person name="Galgiani J.N."/>
            <person name="Kirkland T.N."/>
            <person name="Cole G.T."/>
            <person name="Birren B.W."/>
            <person name="Henn M.R."/>
            <person name="Taylor J.W."/>
            <person name="Rounsley S.D."/>
        </authorList>
    </citation>
    <scope>NUCLEOTIDE SEQUENCE [LARGE SCALE GENOMIC DNA]</scope>
    <source>
        <strain evidence="2">RMSCC 757 / Silveira</strain>
    </source>
</reference>
<organism evidence="2">
    <name type="scientific">Coccidioides posadasii (strain RMSCC 757 / Silveira)</name>
    <name type="common">Valley fever fungus</name>
    <dbReference type="NCBI Taxonomy" id="443226"/>
    <lineage>
        <taxon>Eukaryota</taxon>
        <taxon>Fungi</taxon>
        <taxon>Dikarya</taxon>
        <taxon>Ascomycota</taxon>
        <taxon>Pezizomycotina</taxon>
        <taxon>Eurotiomycetes</taxon>
        <taxon>Eurotiomycetidae</taxon>
        <taxon>Onygenales</taxon>
        <taxon>Onygenaceae</taxon>
        <taxon>Coccidioides</taxon>
    </lineage>
</organism>
<dbReference type="Proteomes" id="UP000002497">
    <property type="component" value="Unassembled WGS sequence"/>
</dbReference>
<evidence type="ECO:0000313" key="2">
    <source>
        <dbReference type="Proteomes" id="UP000002497"/>
    </source>
</evidence>